<evidence type="ECO:0000313" key="3">
    <source>
        <dbReference type="Proteomes" id="UP000193431"/>
    </source>
</evidence>
<proteinExistence type="predicted"/>
<keyword evidence="1" id="KW-1133">Transmembrane helix</keyword>
<keyword evidence="1" id="KW-0472">Membrane</keyword>
<accession>A0A1W6MIV6</accession>
<evidence type="ECO:0000256" key="1">
    <source>
        <dbReference type="SAM" id="Phobius"/>
    </source>
</evidence>
<dbReference type="RefSeq" id="WP_085766349.1">
    <property type="nucleotide sequence ID" value="NZ_CP019344.1"/>
</dbReference>
<name>A0A1W6MIV6_9FLAO</name>
<gene>
    <name evidence="2" type="ORF">BST97_05850</name>
</gene>
<protein>
    <submittedName>
        <fullName evidence="2">Uncharacterized protein</fullName>
    </submittedName>
</protein>
<feature type="transmembrane region" description="Helical" evidence="1">
    <location>
        <begin position="6"/>
        <end position="25"/>
    </location>
</feature>
<dbReference type="OrthoDB" id="1445834at2"/>
<dbReference type="Proteomes" id="UP000193431">
    <property type="component" value="Chromosome"/>
</dbReference>
<feature type="transmembrane region" description="Helical" evidence="1">
    <location>
        <begin position="32"/>
        <end position="49"/>
    </location>
</feature>
<keyword evidence="1" id="KW-0812">Transmembrane</keyword>
<dbReference type="EMBL" id="CP019344">
    <property type="protein sequence ID" value="ARN77548.1"/>
    <property type="molecule type" value="Genomic_DNA"/>
</dbReference>
<organism evidence="2 3">
    <name type="scientific">Nonlabens spongiae</name>
    <dbReference type="NCBI Taxonomy" id="331648"/>
    <lineage>
        <taxon>Bacteria</taxon>
        <taxon>Pseudomonadati</taxon>
        <taxon>Bacteroidota</taxon>
        <taxon>Flavobacteriia</taxon>
        <taxon>Flavobacteriales</taxon>
        <taxon>Flavobacteriaceae</taxon>
        <taxon>Nonlabens</taxon>
    </lineage>
</organism>
<feature type="transmembrane region" description="Helical" evidence="1">
    <location>
        <begin position="55"/>
        <end position="78"/>
    </location>
</feature>
<dbReference type="STRING" id="331648.BST97_05850"/>
<feature type="transmembrane region" description="Helical" evidence="1">
    <location>
        <begin position="90"/>
        <end position="110"/>
    </location>
</feature>
<sequence>MDQFTLMILWIYGAAIAVTIFVIVLDRMGKTWTQYLIRIITSIAVVWALCTSWMWFYLIALWLSLPAFLIGLVLTIYTINKYGWGRPAKVFSIVIGLTVILNLVSLAFFYS</sequence>
<evidence type="ECO:0000313" key="2">
    <source>
        <dbReference type="EMBL" id="ARN77548.1"/>
    </source>
</evidence>
<dbReference type="AlphaFoldDB" id="A0A1W6MIV6"/>
<keyword evidence="3" id="KW-1185">Reference proteome</keyword>
<reference evidence="2 3" key="1">
    <citation type="submission" date="2016-11" db="EMBL/GenBank/DDBJ databases">
        <title>Trade-off between light-utilization and light-protection in marine flavobacteria.</title>
        <authorList>
            <person name="Kumagai Y."/>
        </authorList>
    </citation>
    <scope>NUCLEOTIDE SEQUENCE [LARGE SCALE GENOMIC DNA]</scope>
    <source>
        <strain evidence="2 3">JCM 13191</strain>
    </source>
</reference>